<dbReference type="EMBL" id="JXTB01000016">
    <property type="protein sequence ID" value="PON76854.1"/>
    <property type="molecule type" value="Genomic_DNA"/>
</dbReference>
<organism evidence="1 2">
    <name type="scientific">Parasponia andersonii</name>
    <name type="common">Sponia andersonii</name>
    <dbReference type="NCBI Taxonomy" id="3476"/>
    <lineage>
        <taxon>Eukaryota</taxon>
        <taxon>Viridiplantae</taxon>
        <taxon>Streptophyta</taxon>
        <taxon>Embryophyta</taxon>
        <taxon>Tracheophyta</taxon>
        <taxon>Spermatophyta</taxon>
        <taxon>Magnoliopsida</taxon>
        <taxon>eudicotyledons</taxon>
        <taxon>Gunneridae</taxon>
        <taxon>Pentapetalae</taxon>
        <taxon>rosids</taxon>
        <taxon>fabids</taxon>
        <taxon>Rosales</taxon>
        <taxon>Cannabaceae</taxon>
        <taxon>Parasponia</taxon>
    </lineage>
</organism>
<proteinExistence type="predicted"/>
<reference evidence="2" key="1">
    <citation type="submission" date="2016-06" db="EMBL/GenBank/DDBJ databases">
        <title>Parallel loss of symbiosis genes in relatives of nitrogen-fixing non-legume Parasponia.</title>
        <authorList>
            <person name="Van Velzen R."/>
            <person name="Holmer R."/>
            <person name="Bu F."/>
            <person name="Rutten L."/>
            <person name="Van Zeijl A."/>
            <person name="Liu W."/>
            <person name="Santuari L."/>
            <person name="Cao Q."/>
            <person name="Sharma T."/>
            <person name="Shen D."/>
            <person name="Roswanjaya Y."/>
            <person name="Wardhani T."/>
            <person name="Kalhor M.S."/>
            <person name="Jansen J."/>
            <person name="Van den Hoogen J."/>
            <person name="Gungor B."/>
            <person name="Hartog M."/>
            <person name="Hontelez J."/>
            <person name="Verver J."/>
            <person name="Yang W.-C."/>
            <person name="Schijlen E."/>
            <person name="Repin R."/>
            <person name="Schilthuizen M."/>
            <person name="Schranz E."/>
            <person name="Heidstra R."/>
            <person name="Miyata K."/>
            <person name="Fedorova E."/>
            <person name="Kohlen W."/>
            <person name="Bisseling T."/>
            <person name="Smit S."/>
            <person name="Geurts R."/>
        </authorList>
    </citation>
    <scope>NUCLEOTIDE SEQUENCE [LARGE SCALE GENOMIC DNA]</scope>
    <source>
        <strain evidence="2">cv. WU1-14</strain>
    </source>
</reference>
<comment type="caution">
    <text evidence="1">The sequence shown here is derived from an EMBL/GenBank/DDBJ whole genome shotgun (WGS) entry which is preliminary data.</text>
</comment>
<dbReference type="Proteomes" id="UP000237105">
    <property type="component" value="Unassembled WGS sequence"/>
</dbReference>
<accession>A0A2P5DU85</accession>
<name>A0A2P5DU85_PARAD</name>
<evidence type="ECO:0000313" key="2">
    <source>
        <dbReference type="Proteomes" id="UP000237105"/>
    </source>
</evidence>
<evidence type="ECO:0000313" key="1">
    <source>
        <dbReference type="EMBL" id="PON76854.1"/>
    </source>
</evidence>
<dbReference type="AlphaFoldDB" id="A0A2P5DU85"/>
<dbReference type="OrthoDB" id="1746852at2759"/>
<sequence length="172" mass="19635">MTQFLIVDCPSIFNAVLGRSILRELRAVTSIYHLAMKFSTQHGIGKVRGNQYDARTYYNNYLKLAAKDMTPRTMMVQLQDKTSNEASIKDLDPREIDAEVKTGLIKDLEDLSIDKFSKVLKIRVKLQEPMRASLVAFLKSNLDIFAWQHSNMVGIDPNIMCHRLNIDTTIEA</sequence>
<keyword evidence="2" id="KW-1185">Reference proteome</keyword>
<protein>
    <submittedName>
        <fullName evidence="1">Uncharacterized protein</fullName>
    </submittedName>
</protein>
<gene>
    <name evidence="1" type="ORF">PanWU01x14_031740</name>
</gene>